<comment type="caution">
    <text evidence="2">The sequence shown here is derived from an EMBL/GenBank/DDBJ whole genome shotgun (WGS) entry which is preliminary data.</text>
</comment>
<organism evidence="2 3">
    <name type="scientific">Brevibacterium paucivorans</name>
    <dbReference type="NCBI Taxonomy" id="170994"/>
    <lineage>
        <taxon>Bacteria</taxon>
        <taxon>Bacillati</taxon>
        <taxon>Actinomycetota</taxon>
        <taxon>Actinomycetes</taxon>
        <taxon>Micrococcales</taxon>
        <taxon>Brevibacteriaceae</taxon>
        <taxon>Brevibacterium</taxon>
    </lineage>
</organism>
<dbReference type="EMBL" id="JAFBCP010000001">
    <property type="protein sequence ID" value="MBM7815704.1"/>
    <property type="molecule type" value="Genomic_DNA"/>
</dbReference>
<name>A0ABS2SI92_9MICO</name>
<accession>A0ABS2SI92</accession>
<evidence type="ECO:0000313" key="3">
    <source>
        <dbReference type="Proteomes" id="UP000809290"/>
    </source>
</evidence>
<sequence>MRKTALVFEYANAGDLMSHLNNFLGRVTAQFQQFVEASKDEEPAGLGPSEGVWPRAEVR</sequence>
<keyword evidence="3" id="KW-1185">Reference proteome</keyword>
<reference evidence="2 3" key="1">
    <citation type="submission" date="2021-01" db="EMBL/GenBank/DDBJ databases">
        <title>Sequencing the genomes of 1000 actinobacteria strains.</title>
        <authorList>
            <person name="Klenk H.-P."/>
        </authorList>
    </citation>
    <scope>NUCLEOTIDE SEQUENCE [LARGE SCALE GENOMIC DNA]</scope>
    <source>
        <strain evidence="2 3">DSM 13657</strain>
    </source>
</reference>
<evidence type="ECO:0000256" key="1">
    <source>
        <dbReference type="SAM" id="MobiDB-lite"/>
    </source>
</evidence>
<protein>
    <submittedName>
        <fullName evidence="2">Uncharacterized protein</fullName>
    </submittedName>
</protein>
<dbReference type="Proteomes" id="UP000809290">
    <property type="component" value="Unassembled WGS sequence"/>
</dbReference>
<proteinExistence type="predicted"/>
<dbReference type="RefSeq" id="WP_204514604.1">
    <property type="nucleotide sequence ID" value="NZ_JAFBCP010000001.1"/>
</dbReference>
<gene>
    <name evidence="2" type="ORF">JOE56_000398</name>
</gene>
<evidence type="ECO:0000313" key="2">
    <source>
        <dbReference type="EMBL" id="MBM7815704.1"/>
    </source>
</evidence>
<feature type="region of interest" description="Disordered" evidence="1">
    <location>
        <begin position="38"/>
        <end position="59"/>
    </location>
</feature>